<keyword evidence="5 6" id="KW-1015">Disulfide bond</keyword>
<dbReference type="CDD" id="cd23507">
    <property type="entry name" value="hydrophobin_I"/>
    <property type="match status" value="1"/>
</dbReference>
<dbReference type="InterPro" id="IPR001338">
    <property type="entry name" value="Class_I_Hydrophobin"/>
</dbReference>
<dbReference type="SMART" id="SM00075">
    <property type="entry name" value="HYDRO"/>
    <property type="match status" value="1"/>
</dbReference>
<evidence type="ECO:0000313" key="7">
    <source>
        <dbReference type="EMBL" id="ETW84884.1"/>
    </source>
</evidence>
<feature type="chain" id="PRO_5013988162" description="Hydrophobin" evidence="6">
    <location>
        <begin position="20"/>
        <end position="219"/>
    </location>
</feature>
<evidence type="ECO:0000256" key="3">
    <source>
        <dbReference type="ARBA" id="ARBA00022512"/>
    </source>
</evidence>
<accession>W4KGP9</accession>
<dbReference type="GO" id="GO:0005199">
    <property type="term" value="F:structural constituent of cell wall"/>
    <property type="evidence" value="ECO:0007669"/>
    <property type="project" value="InterPro"/>
</dbReference>
<proteinExistence type="inferred from homology"/>
<dbReference type="OrthoDB" id="4225815at2759"/>
<organism evidence="7 8">
    <name type="scientific">Heterobasidion irregulare (strain TC 32-1)</name>
    <dbReference type="NCBI Taxonomy" id="747525"/>
    <lineage>
        <taxon>Eukaryota</taxon>
        <taxon>Fungi</taxon>
        <taxon>Dikarya</taxon>
        <taxon>Basidiomycota</taxon>
        <taxon>Agaricomycotina</taxon>
        <taxon>Agaricomycetes</taxon>
        <taxon>Russulales</taxon>
        <taxon>Bondarzewiaceae</taxon>
        <taxon>Heterobasidion</taxon>
        <taxon>Heterobasidion annosum species complex</taxon>
    </lineage>
</organism>
<name>W4KGP9_HETIT</name>
<protein>
    <recommendedName>
        <fullName evidence="6">Hydrophobin</fullName>
    </recommendedName>
</protein>
<keyword evidence="6" id="KW-0732">Signal</keyword>
<dbReference type="GO" id="GO:0009277">
    <property type="term" value="C:fungal-type cell wall"/>
    <property type="evidence" value="ECO:0007669"/>
    <property type="project" value="InterPro"/>
</dbReference>
<dbReference type="KEGG" id="hir:HETIRDRAFT_181114"/>
<evidence type="ECO:0000313" key="8">
    <source>
        <dbReference type="Proteomes" id="UP000030671"/>
    </source>
</evidence>
<comment type="subcellular location">
    <subcellularLocation>
        <location evidence="1 6">Secreted</location>
        <location evidence="1 6">Cell wall</location>
    </subcellularLocation>
</comment>
<feature type="signal peptide" evidence="6">
    <location>
        <begin position="1"/>
        <end position="19"/>
    </location>
</feature>
<evidence type="ECO:0000256" key="1">
    <source>
        <dbReference type="ARBA" id="ARBA00004191"/>
    </source>
</evidence>
<dbReference type="EMBL" id="KI925456">
    <property type="protein sequence ID" value="ETW84884.1"/>
    <property type="molecule type" value="Genomic_DNA"/>
</dbReference>
<evidence type="ECO:0000256" key="2">
    <source>
        <dbReference type="ARBA" id="ARBA00010446"/>
    </source>
</evidence>
<dbReference type="AlphaFoldDB" id="W4KGP9"/>
<comment type="similarity">
    <text evidence="2 6">Belongs to the fungal hydrophobin family.</text>
</comment>
<dbReference type="eggNOG" id="ENOG502RVFG">
    <property type="taxonomic scope" value="Eukaryota"/>
</dbReference>
<gene>
    <name evidence="7" type="ORF">HETIRDRAFT_181114</name>
</gene>
<reference evidence="7 8" key="1">
    <citation type="journal article" date="2012" name="New Phytol.">
        <title>Insight into trade-off between wood decay and parasitism from the genome of a fungal forest pathogen.</title>
        <authorList>
            <person name="Olson A."/>
            <person name="Aerts A."/>
            <person name="Asiegbu F."/>
            <person name="Belbahri L."/>
            <person name="Bouzid O."/>
            <person name="Broberg A."/>
            <person name="Canback B."/>
            <person name="Coutinho P.M."/>
            <person name="Cullen D."/>
            <person name="Dalman K."/>
            <person name="Deflorio G."/>
            <person name="van Diepen L.T."/>
            <person name="Dunand C."/>
            <person name="Duplessis S."/>
            <person name="Durling M."/>
            <person name="Gonthier P."/>
            <person name="Grimwood J."/>
            <person name="Fossdal C.G."/>
            <person name="Hansson D."/>
            <person name="Henrissat B."/>
            <person name="Hietala A."/>
            <person name="Himmelstrand K."/>
            <person name="Hoffmeister D."/>
            <person name="Hogberg N."/>
            <person name="James T.Y."/>
            <person name="Karlsson M."/>
            <person name="Kohler A."/>
            <person name="Kues U."/>
            <person name="Lee Y.H."/>
            <person name="Lin Y.C."/>
            <person name="Lind M."/>
            <person name="Lindquist E."/>
            <person name="Lombard V."/>
            <person name="Lucas S."/>
            <person name="Lunden K."/>
            <person name="Morin E."/>
            <person name="Murat C."/>
            <person name="Park J."/>
            <person name="Raffaello T."/>
            <person name="Rouze P."/>
            <person name="Salamov A."/>
            <person name="Schmutz J."/>
            <person name="Solheim H."/>
            <person name="Stahlberg J."/>
            <person name="Velez H."/>
            <person name="de Vries R.P."/>
            <person name="Wiebenga A."/>
            <person name="Woodward S."/>
            <person name="Yakovlev I."/>
            <person name="Garbelotto M."/>
            <person name="Martin F."/>
            <person name="Grigoriev I.V."/>
            <person name="Stenlid J."/>
        </authorList>
    </citation>
    <scope>NUCLEOTIDE SEQUENCE [LARGE SCALE GENOMIC DNA]</scope>
    <source>
        <strain evidence="7 8">TC 32-1</strain>
    </source>
</reference>
<dbReference type="Proteomes" id="UP000030671">
    <property type="component" value="Unassembled WGS sequence"/>
</dbReference>
<dbReference type="GeneID" id="20668572"/>
<evidence type="ECO:0000256" key="4">
    <source>
        <dbReference type="ARBA" id="ARBA00022525"/>
    </source>
</evidence>
<keyword evidence="8" id="KW-1185">Reference proteome</keyword>
<dbReference type="RefSeq" id="XP_009544510.1">
    <property type="nucleotide sequence ID" value="XM_009546215.1"/>
</dbReference>
<evidence type="ECO:0000256" key="6">
    <source>
        <dbReference type="RuleBase" id="RU365009"/>
    </source>
</evidence>
<dbReference type="HOGENOM" id="CLU_1261658_0_0_1"/>
<evidence type="ECO:0000256" key="5">
    <source>
        <dbReference type="ARBA" id="ARBA00023157"/>
    </source>
</evidence>
<dbReference type="Pfam" id="PF01185">
    <property type="entry name" value="Hydrophobin"/>
    <property type="match status" value="1"/>
</dbReference>
<keyword evidence="3 6" id="KW-0134">Cell wall</keyword>
<sequence>MVIKLSSFFLIALAASVVAAPRGEGLIPTIIPTVLPTDLPTSLPTGIPTDLPISLPSGIPTDLPTSLPSGIPTELPTSLPTGIPTDLPISLPSGIPTDLPTSLPVGLPTIIPTSIIPTITLSIPALPTGTLLPGSQCDTGPVQCCQSSGTAGDPGIASVLSLIGVVVEDLDVVVGVTCAPIDVVGLGSGATCDADPLCCEDNNFNSVVAIGCVPVNLAL</sequence>
<keyword evidence="4 6" id="KW-0964">Secreted</keyword>
<dbReference type="InParanoid" id="W4KGP9"/>